<sequence length="194" mass="22354">MTLTDFIATLFFHVDEAMTDVPKDPRSQLWPSELVTIGVLYVLKAQSQRRFWQWLEANYLHLFPALPERSRLFRLMRNHQDWADRFLSDPGMLLVSDSLGVELIHPRRQGRSEKQVGEKGKSNGQWYVGVKFCPLLNFDGRICDWDAEGASLYDGDFQWMLSDHPNEPKLVDNGFHKAAKRGGDCENLIVATTE</sequence>
<proteinExistence type="predicted"/>
<organism evidence="1 2">
    <name type="scientific">Armatimonas rosea</name>
    <dbReference type="NCBI Taxonomy" id="685828"/>
    <lineage>
        <taxon>Bacteria</taxon>
        <taxon>Bacillati</taxon>
        <taxon>Armatimonadota</taxon>
        <taxon>Armatimonadia</taxon>
        <taxon>Armatimonadales</taxon>
        <taxon>Armatimonadaceae</taxon>
        <taxon>Armatimonas</taxon>
    </lineage>
</organism>
<reference evidence="1 2" key="1">
    <citation type="submission" date="2020-08" db="EMBL/GenBank/DDBJ databases">
        <title>Genomic Encyclopedia of Type Strains, Phase IV (KMG-IV): sequencing the most valuable type-strain genomes for metagenomic binning, comparative biology and taxonomic classification.</title>
        <authorList>
            <person name="Goeker M."/>
        </authorList>
    </citation>
    <scope>NUCLEOTIDE SEQUENCE [LARGE SCALE GENOMIC DNA]</scope>
    <source>
        <strain evidence="1 2">DSM 23562</strain>
    </source>
</reference>
<dbReference type="RefSeq" id="WP_184202808.1">
    <property type="nucleotide sequence ID" value="NZ_JACHGW010000005.1"/>
</dbReference>
<accession>A0A7W9SUC6</accession>
<gene>
    <name evidence="1" type="ORF">HNQ39_004802</name>
</gene>
<keyword evidence="2" id="KW-1185">Reference proteome</keyword>
<evidence type="ECO:0008006" key="3">
    <source>
        <dbReference type="Google" id="ProtNLM"/>
    </source>
</evidence>
<comment type="caution">
    <text evidence="1">The sequence shown here is derived from an EMBL/GenBank/DDBJ whole genome shotgun (WGS) entry which is preliminary data.</text>
</comment>
<evidence type="ECO:0000313" key="1">
    <source>
        <dbReference type="EMBL" id="MBB6052970.1"/>
    </source>
</evidence>
<evidence type="ECO:0000313" key="2">
    <source>
        <dbReference type="Proteomes" id="UP000520814"/>
    </source>
</evidence>
<dbReference type="EMBL" id="JACHGW010000005">
    <property type="protein sequence ID" value="MBB6052970.1"/>
    <property type="molecule type" value="Genomic_DNA"/>
</dbReference>
<protein>
    <recommendedName>
        <fullName evidence="3">Transposase</fullName>
    </recommendedName>
</protein>
<name>A0A7W9SUC6_ARMRO</name>
<dbReference type="Proteomes" id="UP000520814">
    <property type="component" value="Unassembled WGS sequence"/>
</dbReference>
<dbReference type="AlphaFoldDB" id="A0A7W9SUC6"/>